<evidence type="ECO:0000313" key="3">
    <source>
        <dbReference type="EMBL" id="CAF4079619.1"/>
    </source>
</evidence>
<dbReference type="Pfam" id="PF00583">
    <property type="entry name" value="Acetyltransf_1"/>
    <property type="match status" value="1"/>
</dbReference>
<dbReference type="InterPro" id="IPR016181">
    <property type="entry name" value="Acyl_CoA_acyltransferase"/>
</dbReference>
<evidence type="ECO:0000259" key="1">
    <source>
        <dbReference type="PROSITE" id="PS51186"/>
    </source>
</evidence>
<dbReference type="CDD" id="cd04301">
    <property type="entry name" value="NAT_SF"/>
    <property type="match status" value="1"/>
</dbReference>
<dbReference type="Proteomes" id="UP000663874">
    <property type="component" value="Unassembled WGS sequence"/>
</dbReference>
<evidence type="ECO:0000313" key="2">
    <source>
        <dbReference type="EMBL" id="CAF1211510.1"/>
    </source>
</evidence>
<dbReference type="Proteomes" id="UP000663889">
    <property type="component" value="Unassembled WGS sequence"/>
</dbReference>
<dbReference type="GO" id="GO:0016747">
    <property type="term" value="F:acyltransferase activity, transferring groups other than amino-acyl groups"/>
    <property type="evidence" value="ECO:0007669"/>
    <property type="project" value="InterPro"/>
</dbReference>
<sequence length="187" mass="21584">MDDQFVLRRADITDIEALSQLYQKTFQETFMEDFSIPYSEKDLDSYFRSFASPESFAKKINNPKRAVWVIEDSTNCELVAYAIAGPCDAVDIPHPDICSNKDGAINLLYVRRHQRSHGFGQQLMNVILTWLEEQYPTGSIWLTVSSQDLKTQNFYTHYGFSKVGDFDSSIGEWKDHKFIMKRQTGIS</sequence>
<reference evidence="2" key="1">
    <citation type="submission" date="2021-02" db="EMBL/GenBank/DDBJ databases">
        <authorList>
            <person name="Nowell W R."/>
        </authorList>
    </citation>
    <scope>NUCLEOTIDE SEQUENCE</scope>
</reference>
<protein>
    <recommendedName>
        <fullName evidence="1">N-acetyltransferase domain-containing protein</fullName>
    </recommendedName>
</protein>
<name>A0A814X0M2_9BILA</name>
<proteinExistence type="predicted"/>
<dbReference type="Gene3D" id="3.40.630.30">
    <property type="match status" value="1"/>
</dbReference>
<dbReference type="EMBL" id="CAJNOU010001486">
    <property type="protein sequence ID" value="CAF1211510.1"/>
    <property type="molecule type" value="Genomic_DNA"/>
</dbReference>
<dbReference type="InterPro" id="IPR000182">
    <property type="entry name" value="GNAT_dom"/>
</dbReference>
<dbReference type="AlphaFoldDB" id="A0A814X0M2"/>
<dbReference type="SUPFAM" id="SSF55729">
    <property type="entry name" value="Acyl-CoA N-acyltransferases (Nat)"/>
    <property type="match status" value="1"/>
</dbReference>
<accession>A0A814X0M2</accession>
<dbReference type="EMBL" id="CAJOBE010009195">
    <property type="protein sequence ID" value="CAF4079619.1"/>
    <property type="molecule type" value="Genomic_DNA"/>
</dbReference>
<gene>
    <name evidence="3" type="ORF">FNK824_LOCUS30286</name>
    <name evidence="2" type="ORF">SEV965_LOCUS21696</name>
</gene>
<dbReference type="PROSITE" id="PS51186">
    <property type="entry name" value="GNAT"/>
    <property type="match status" value="1"/>
</dbReference>
<organism evidence="2 4">
    <name type="scientific">Rotaria sordida</name>
    <dbReference type="NCBI Taxonomy" id="392033"/>
    <lineage>
        <taxon>Eukaryota</taxon>
        <taxon>Metazoa</taxon>
        <taxon>Spiralia</taxon>
        <taxon>Gnathifera</taxon>
        <taxon>Rotifera</taxon>
        <taxon>Eurotatoria</taxon>
        <taxon>Bdelloidea</taxon>
        <taxon>Philodinida</taxon>
        <taxon>Philodinidae</taxon>
        <taxon>Rotaria</taxon>
    </lineage>
</organism>
<feature type="domain" description="N-acetyltransferase" evidence="1">
    <location>
        <begin position="5"/>
        <end position="185"/>
    </location>
</feature>
<evidence type="ECO:0000313" key="4">
    <source>
        <dbReference type="Proteomes" id="UP000663889"/>
    </source>
</evidence>
<comment type="caution">
    <text evidence="2">The sequence shown here is derived from an EMBL/GenBank/DDBJ whole genome shotgun (WGS) entry which is preliminary data.</text>
</comment>